<dbReference type="GO" id="GO:0003676">
    <property type="term" value="F:nucleic acid binding"/>
    <property type="evidence" value="ECO:0007669"/>
    <property type="project" value="InterPro"/>
</dbReference>
<dbReference type="InterPro" id="IPR012677">
    <property type="entry name" value="Nucleotide-bd_a/b_plait_sf"/>
</dbReference>
<reference evidence="2" key="1">
    <citation type="journal article" date="2020" name="Stud. Mycol.">
        <title>101 Dothideomycetes genomes: a test case for predicting lifestyles and emergence of pathogens.</title>
        <authorList>
            <person name="Haridas S."/>
            <person name="Albert R."/>
            <person name="Binder M."/>
            <person name="Bloem J."/>
            <person name="Labutti K."/>
            <person name="Salamov A."/>
            <person name="Andreopoulos B."/>
            <person name="Baker S."/>
            <person name="Barry K."/>
            <person name="Bills G."/>
            <person name="Bluhm B."/>
            <person name="Cannon C."/>
            <person name="Castanera R."/>
            <person name="Culley D."/>
            <person name="Daum C."/>
            <person name="Ezra D."/>
            <person name="Gonzalez J."/>
            <person name="Henrissat B."/>
            <person name="Kuo A."/>
            <person name="Liang C."/>
            <person name="Lipzen A."/>
            <person name="Lutzoni F."/>
            <person name="Magnuson J."/>
            <person name="Mondo S."/>
            <person name="Nolan M."/>
            <person name="Ohm R."/>
            <person name="Pangilinan J."/>
            <person name="Park H.-J."/>
            <person name="Ramirez L."/>
            <person name="Alfaro M."/>
            <person name="Sun H."/>
            <person name="Tritt A."/>
            <person name="Yoshinaga Y."/>
            <person name="Zwiers L.-H."/>
            <person name="Turgeon B."/>
            <person name="Goodwin S."/>
            <person name="Spatafora J."/>
            <person name="Crous P."/>
            <person name="Grigoriev I."/>
        </authorList>
    </citation>
    <scope>NUCLEOTIDE SEQUENCE</scope>
    <source>
        <strain evidence="2">CBS 123094</strain>
    </source>
</reference>
<feature type="region of interest" description="Disordered" evidence="1">
    <location>
        <begin position="27"/>
        <end position="87"/>
    </location>
</feature>
<dbReference type="EMBL" id="ML977591">
    <property type="protein sequence ID" value="KAF1999994.1"/>
    <property type="molecule type" value="Genomic_DNA"/>
</dbReference>
<dbReference type="SUPFAM" id="SSF54928">
    <property type="entry name" value="RNA-binding domain, RBD"/>
    <property type="match status" value="1"/>
</dbReference>
<feature type="compositionally biased region" description="Polar residues" evidence="1">
    <location>
        <begin position="44"/>
        <end position="72"/>
    </location>
</feature>
<evidence type="ECO:0008006" key="4">
    <source>
        <dbReference type="Google" id="ProtNLM"/>
    </source>
</evidence>
<evidence type="ECO:0000313" key="2">
    <source>
        <dbReference type="EMBL" id="KAF1999994.1"/>
    </source>
</evidence>
<keyword evidence="3" id="KW-1185">Reference proteome</keyword>
<feature type="compositionally biased region" description="Basic and acidic residues" evidence="1">
    <location>
        <begin position="11"/>
        <end position="20"/>
    </location>
</feature>
<dbReference type="Proteomes" id="UP000799779">
    <property type="component" value="Unassembled WGS sequence"/>
</dbReference>
<evidence type="ECO:0000313" key="3">
    <source>
        <dbReference type="Proteomes" id="UP000799779"/>
    </source>
</evidence>
<proteinExistence type="predicted"/>
<dbReference type="Gene3D" id="3.30.70.330">
    <property type="match status" value="1"/>
</dbReference>
<feature type="region of interest" description="Disordered" evidence="1">
    <location>
        <begin position="1"/>
        <end position="20"/>
    </location>
</feature>
<name>A0A6A5WGD8_9PLEO</name>
<sequence length="291" mass="31553">MAATNLNFSDFVKETREKKKDEALAQAILGSKKGRKSGPGAIANSRNASPKPTLLSRMSSANGVSKQRSSSAKPDINGKWTHDLHQPEVKTKRITRTTSASQIERNTRNFDKFRSQVQKNAQINEAPAQSAGFSIRGVAASGPFTVIASNFAPGTTAADIEAVMTPIGGELQGCRLLSSNPTVMVEMIFEAKDGAENVIATFNGKKADGRVLYVYMKDPVPAAPVAPPTGPRNRSYDRPANTRAVQSPNNDEMMEVDTNGRQPSVQDGRFGFSETGQARRFSPPRGPRRRY</sequence>
<dbReference type="CDD" id="cd00590">
    <property type="entry name" value="RRM_SF"/>
    <property type="match status" value="1"/>
</dbReference>
<feature type="region of interest" description="Disordered" evidence="1">
    <location>
        <begin position="222"/>
        <end position="291"/>
    </location>
</feature>
<protein>
    <recommendedName>
        <fullName evidence="4">RRM domain-containing protein</fullName>
    </recommendedName>
</protein>
<dbReference type="InterPro" id="IPR035979">
    <property type="entry name" value="RBD_domain_sf"/>
</dbReference>
<gene>
    <name evidence="2" type="ORF">P154DRAFT_522780</name>
</gene>
<dbReference type="AlphaFoldDB" id="A0A6A5WGD8"/>
<accession>A0A6A5WGD8</accession>
<dbReference type="OrthoDB" id="5374349at2759"/>
<evidence type="ECO:0000256" key="1">
    <source>
        <dbReference type="SAM" id="MobiDB-lite"/>
    </source>
</evidence>
<organism evidence="2 3">
    <name type="scientific">Amniculicola lignicola CBS 123094</name>
    <dbReference type="NCBI Taxonomy" id="1392246"/>
    <lineage>
        <taxon>Eukaryota</taxon>
        <taxon>Fungi</taxon>
        <taxon>Dikarya</taxon>
        <taxon>Ascomycota</taxon>
        <taxon>Pezizomycotina</taxon>
        <taxon>Dothideomycetes</taxon>
        <taxon>Pleosporomycetidae</taxon>
        <taxon>Pleosporales</taxon>
        <taxon>Amniculicolaceae</taxon>
        <taxon>Amniculicola</taxon>
    </lineage>
</organism>